<evidence type="ECO:0000313" key="2">
    <source>
        <dbReference type="Proteomes" id="UP000029226"/>
    </source>
</evidence>
<dbReference type="Proteomes" id="UP000029226">
    <property type="component" value="Unassembled WGS sequence"/>
</dbReference>
<reference evidence="1 2" key="1">
    <citation type="journal article" date="2014" name="Genome Announc.">
        <title>Draft Genome Sequences of Marine Flavobacterium Nonlabens Strains NR17, NR24, NR27, NR32, NR33, and Ara13.</title>
        <authorList>
            <person name="Nakanishi M."/>
            <person name="Meirelles P."/>
            <person name="Suzuki R."/>
            <person name="Takatani N."/>
            <person name="Mino S."/>
            <person name="Suda W."/>
            <person name="Oshima K."/>
            <person name="Hattori M."/>
            <person name="Ohkuma M."/>
            <person name="Hosokawa M."/>
            <person name="Miyashita K."/>
            <person name="Thompson F.L."/>
            <person name="Niwa A."/>
            <person name="Sawabe T."/>
            <person name="Sawabe T."/>
        </authorList>
    </citation>
    <scope>NUCLEOTIDE SEQUENCE [LARGE SCALE GENOMIC DNA]</scope>
    <source>
        <strain evidence="2">JCM19314</strain>
    </source>
</reference>
<dbReference type="EMBL" id="BBMM01000002">
    <property type="protein sequence ID" value="GAK99354.1"/>
    <property type="molecule type" value="Genomic_DNA"/>
</dbReference>
<comment type="caution">
    <text evidence="1">The sequence shown here is derived from an EMBL/GenBank/DDBJ whole genome shotgun (WGS) entry which is preliminary data.</text>
</comment>
<sequence>MNSIHFRRWSDQLRDSGHEVYWFDILDQGYAPSMSWMTQFTGWKKGF</sequence>
<accession>A0A090Q8D1</accession>
<protein>
    <submittedName>
        <fullName evidence="1">Uncharacterized protein</fullName>
    </submittedName>
</protein>
<gene>
    <name evidence="1" type="ORF">JCM19314_3399</name>
</gene>
<evidence type="ECO:0000313" key="1">
    <source>
        <dbReference type="EMBL" id="GAK99354.1"/>
    </source>
</evidence>
<name>A0A090Q8D1_NONUL</name>
<dbReference type="AlphaFoldDB" id="A0A090Q8D1"/>
<organism evidence="1 2">
    <name type="scientific">Nonlabens ulvanivorans</name>
    <name type="common">Persicivirga ulvanivorans</name>
    <dbReference type="NCBI Taxonomy" id="906888"/>
    <lineage>
        <taxon>Bacteria</taxon>
        <taxon>Pseudomonadati</taxon>
        <taxon>Bacteroidota</taxon>
        <taxon>Flavobacteriia</taxon>
        <taxon>Flavobacteriales</taxon>
        <taxon>Flavobacteriaceae</taxon>
        <taxon>Nonlabens</taxon>
    </lineage>
</organism>
<proteinExistence type="predicted"/>